<protein>
    <submittedName>
        <fullName evidence="2">Uncharacterized protein</fullName>
    </submittedName>
</protein>
<dbReference type="AlphaFoldDB" id="A0A1I4WKX0"/>
<evidence type="ECO:0000313" key="1">
    <source>
        <dbReference type="EMBL" id="SFN05727.1"/>
    </source>
</evidence>
<dbReference type="Proteomes" id="UP000183287">
    <property type="component" value="Unassembled WGS sequence"/>
</dbReference>
<dbReference type="EMBL" id="FOUB01000113">
    <property type="protein sequence ID" value="SFN14451.1"/>
    <property type="molecule type" value="Genomic_DNA"/>
</dbReference>
<evidence type="ECO:0000313" key="3">
    <source>
        <dbReference type="Proteomes" id="UP000183287"/>
    </source>
</evidence>
<gene>
    <name evidence="1" type="ORF">SAMN05421863_109213</name>
    <name evidence="2" type="ORF">SAMN05421863_11138</name>
</gene>
<organism evidence="2 3">
    <name type="scientific">Nitrosomonas communis</name>
    <dbReference type="NCBI Taxonomy" id="44574"/>
    <lineage>
        <taxon>Bacteria</taxon>
        <taxon>Pseudomonadati</taxon>
        <taxon>Pseudomonadota</taxon>
        <taxon>Betaproteobacteria</taxon>
        <taxon>Nitrosomonadales</taxon>
        <taxon>Nitrosomonadaceae</taxon>
        <taxon>Nitrosomonas</taxon>
    </lineage>
</organism>
<feature type="non-terminal residue" evidence="2">
    <location>
        <position position="27"/>
    </location>
</feature>
<reference evidence="3" key="1">
    <citation type="submission" date="2016-10" db="EMBL/GenBank/DDBJ databases">
        <authorList>
            <person name="Varghese N."/>
            <person name="Submissions S."/>
        </authorList>
    </citation>
    <scope>NUCLEOTIDE SEQUENCE [LARGE SCALE GENOMIC DNA]</scope>
    <source>
        <strain evidence="3">Nm44</strain>
    </source>
</reference>
<proteinExistence type="predicted"/>
<keyword evidence="3" id="KW-1185">Reference proteome</keyword>
<evidence type="ECO:0000313" key="2">
    <source>
        <dbReference type="EMBL" id="SFN14451.1"/>
    </source>
</evidence>
<accession>A0A1I4WKX0</accession>
<name>A0A1I4WKX0_9PROT</name>
<reference evidence="2" key="2">
    <citation type="submission" date="2016-10" db="EMBL/GenBank/DDBJ databases">
        <authorList>
            <person name="de Groot N.N."/>
        </authorList>
    </citation>
    <scope>NUCLEOTIDE SEQUENCE [LARGE SCALE GENOMIC DNA]</scope>
    <source>
        <strain evidence="2">Nm44</strain>
    </source>
</reference>
<dbReference type="EMBL" id="FOUB01000092">
    <property type="protein sequence ID" value="SFN05727.1"/>
    <property type="molecule type" value="Genomic_DNA"/>
</dbReference>
<sequence length="27" mass="2895">MLCGVCLHWVAPASAVEFSLNGDMRTS</sequence>